<gene>
    <name evidence="1" type="ORF">B2K_39980</name>
</gene>
<dbReference type="Proteomes" id="UP000007392">
    <property type="component" value="Chromosome"/>
</dbReference>
<name>R9ULU4_9BACL</name>
<dbReference type="EMBL" id="CP003422">
    <property type="protein sequence ID" value="AGN70766.1"/>
    <property type="molecule type" value="Genomic_DNA"/>
</dbReference>
<evidence type="ECO:0000313" key="2">
    <source>
        <dbReference type="Proteomes" id="UP000007392"/>
    </source>
</evidence>
<dbReference type="KEGG" id="pmw:B2K_39980"/>
<dbReference type="AlphaFoldDB" id="R9ULU4"/>
<accession>R9ULU4</accession>
<sequence length="41" mass="4443">MAPPDKVFHIFIGNLVKCGYIIIGLKLDFSGNTLHLEGGIT</sequence>
<evidence type="ECO:0000313" key="1">
    <source>
        <dbReference type="EMBL" id="AGN70766.1"/>
    </source>
</evidence>
<organism evidence="1 2">
    <name type="scientific">Paenibacillus mucilaginosus K02</name>
    <dbReference type="NCBI Taxonomy" id="997761"/>
    <lineage>
        <taxon>Bacteria</taxon>
        <taxon>Bacillati</taxon>
        <taxon>Bacillota</taxon>
        <taxon>Bacilli</taxon>
        <taxon>Bacillales</taxon>
        <taxon>Paenibacillaceae</taxon>
        <taxon>Paenibacillus</taxon>
    </lineage>
</organism>
<proteinExistence type="predicted"/>
<dbReference type="HOGENOM" id="CLU_3273815_0_0_9"/>
<reference evidence="1 2" key="1">
    <citation type="submission" date="2013-06" db="EMBL/GenBank/DDBJ databases">
        <title>Complete genome sequence of Paenibacillus mucilaginosus K02.</title>
        <authorList>
            <person name="Xiao B."/>
            <person name="Sun L."/>
            <person name="Xiao L."/>
            <person name="Lian B."/>
        </authorList>
    </citation>
    <scope>NUCLEOTIDE SEQUENCE [LARGE SCALE GENOMIC DNA]</scope>
    <source>
        <strain evidence="1 2">K02</strain>
    </source>
</reference>
<protein>
    <submittedName>
        <fullName evidence="1">Uncharacterized protein</fullName>
    </submittedName>
</protein>